<sequence>MAMNIDSFKQRTTRIGHLLMRRCGSMSTLITFVVYAPKSRYDKEEVEAFYMDLEKFYGKDYNFYKVTVGDFNAKIAPKKNT</sequence>
<dbReference type="GeneID" id="25352682"/>
<accession>W2T1N8</accession>
<name>W2T1N8_NECAM</name>
<evidence type="ECO:0008006" key="3">
    <source>
        <dbReference type="Google" id="ProtNLM"/>
    </source>
</evidence>
<keyword evidence="2" id="KW-1185">Reference proteome</keyword>
<evidence type="ECO:0000313" key="1">
    <source>
        <dbReference type="EMBL" id="ETN74887.1"/>
    </source>
</evidence>
<dbReference type="Proteomes" id="UP000053676">
    <property type="component" value="Unassembled WGS sequence"/>
</dbReference>
<evidence type="ECO:0000313" key="2">
    <source>
        <dbReference type="Proteomes" id="UP000053676"/>
    </source>
</evidence>
<dbReference type="KEGG" id="nai:NECAME_12654"/>
<protein>
    <recommendedName>
        <fullName evidence="3">Endonuclease/exonuclease/phosphatase domain-containing protein</fullName>
    </recommendedName>
</protein>
<proteinExistence type="predicted"/>
<reference evidence="2" key="1">
    <citation type="journal article" date="2014" name="Nat. Genet.">
        <title>Genome of the human hookworm Necator americanus.</title>
        <authorList>
            <person name="Tang Y.T."/>
            <person name="Gao X."/>
            <person name="Rosa B.A."/>
            <person name="Abubucker S."/>
            <person name="Hallsworth-Pepin K."/>
            <person name="Martin J."/>
            <person name="Tyagi R."/>
            <person name="Heizer E."/>
            <person name="Zhang X."/>
            <person name="Bhonagiri-Palsikar V."/>
            <person name="Minx P."/>
            <person name="Warren W.C."/>
            <person name="Wang Q."/>
            <person name="Zhan B."/>
            <person name="Hotez P.J."/>
            <person name="Sternberg P.W."/>
            <person name="Dougall A."/>
            <person name="Gaze S.T."/>
            <person name="Mulvenna J."/>
            <person name="Sotillo J."/>
            <person name="Ranganathan S."/>
            <person name="Rabelo E.M."/>
            <person name="Wilson R.K."/>
            <person name="Felgner P.L."/>
            <person name="Bethony J."/>
            <person name="Hawdon J.M."/>
            <person name="Gasser R.B."/>
            <person name="Loukas A."/>
            <person name="Mitreva M."/>
        </authorList>
    </citation>
    <scope>NUCLEOTIDE SEQUENCE [LARGE SCALE GENOMIC DNA]</scope>
</reference>
<gene>
    <name evidence="1" type="ORF">NECAME_12654</name>
</gene>
<organism evidence="1 2">
    <name type="scientific">Necator americanus</name>
    <name type="common">Human hookworm</name>
    <dbReference type="NCBI Taxonomy" id="51031"/>
    <lineage>
        <taxon>Eukaryota</taxon>
        <taxon>Metazoa</taxon>
        <taxon>Ecdysozoa</taxon>
        <taxon>Nematoda</taxon>
        <taxon>Chromadorea</taxon>
        <taxon>Rhabditida</taxon>
        <taxon>Rhabditina</taxon>
        <taxon>Rhabditomorpha</taxon>
        <taxon>Strongyloidea</taxon>
        <taxon>Ancylostomatidae</taxon>
        <taxon>Bunostominae</taxon>
        <taxon>Necator</taxon>
    </lineage>
</organism>
<dbReference type="AlphaFoldDB" id="W2T1N8"/>
<dbReference type="EMBL" id="KI660328">
    <property type="protein sequence ID" value="ETN74887.1"/>
    <property type="molecule type" value="Genomic_DNA"/>
</dbReference>
<dbReference type="CTD" id="25352682"/>